<keyword evidence="10 12" id="KW-0472">Membrane</keyword>
<comment type="similarity">
    <text evidence="12">Belongs to the glycosyltransferase group 1 family. Glycosyltransferase 4 subfamily.</text>
</comment>
<comment type="function">
    <text evidence="12">GDP-Man:Man(3)GlcNAc(2)-PP-Dol alpha-1,2-mannosyltransferase that operates in the biosynthetic pathway of dolichol-linked oligosaccharides, the glycan precursors employed in protein asparagine (N)-glycosylation. The assembly of dolichol-linked oligosaccharides begins on the cytosolic side of the endoplasmic reticulum membrane and finishes in its lumen. The sequential addition of sugars to dolichol pyrophosphate produces dolichol-linked oligosaccharides containing fourteen sugars, including two GlcNAcs, nine mannoses and three glucoses. Once assembled, the oligosaccharide is transferred from the lipid to nascent proteins by oligosaccharyltransferases. Catalyzes, on the cytoplasmic face of the endoplasmic reticulum, the addition of the fourth and fifth mannose residues to the dolichol-linked oligosaccharide chain, to produce Man(5)GlcNAc(2)-PP-dolichol core oligosaccharide.</text>
</comment>
<organism evidence="15 16">
    <name type="scientific">Plasmodiophora brassicae</name>
    <name type="common">Clubroot disease agent</name>
    <dbReference type="NCBI Taxonomy" id="37360"/>
    <lineage>
        <taxon>Eukaryota</taxon>
        <taxon>Sar</taxon>
        <taxon>Rhizaria</taxon>
        <taxon>Endomyxa</taxon>
        <taxon>Phytomyxea</taxon>
        <taxon>Plasmodiophorida</taxon>
        <taxon>Plasmodiophoridae</taxon>
        <taxon>Plasmodiophora</taxon>
    </lineage>
</organism>
<geneLocation type="mitochondrion" evidence="15"/>
<feature type="transmembrane region" description="Helical" evidence="12">
    <location>
        <begin position="33"/>
        <end position="50"/>
    </location>
</feature>
<evidence type="ECO:0000256" key="9">
    <source>
        <dbReference type="ARBA" id="ARBA00022989"/>
    </source>
</evidence>
<keyword evidence="5 12" id="KW-0328">Glycosyltransferase</keyword>
<keyword evidence="15" id="KW-0496">Mitochondrion</keyword>
<dbReference type="EMBL" id="OVEO01000001">
    <property type="protein sequence ID" value="SPQ93605.1"/>
    <property type="molecule type" value="Genomic_DNA"/>
</dbReference>
<reference evidence="15 16" key="1">
    <citation type="submission" date="2018-03" db="EMBL/GenBank/DDBJ databases">
        <authorList>
            <person name="Fogelqvist J."/>
        </authorList>
    </citation>
    <scope>NUCLEOTIDE SEQUENCE [LARGE SCALE GENOMIC DNA]</scope>
</reference>
<evidence type="ECO:0000256" key="2">
    <source>
        <dbReference type="ARBA" id="ARBA00004922"/>
    </source>
</evidence>
<evidence type="ECO:0000256" key="12">
    <source>
        <dbReference type="RuleBase" id="RU367051"/>
    </source>
</evidence>
<dbReference type="InterPro" id="IPR001296">
    <property type="entry name" value="Glyco_trans_1"/>
</dbReference>
<evidence type="ECO:0000256" key="5">
    <source>
        <dbReference type="ARBA" id="ARBA00022676"/>
    </source>
</evidence>
<feature type="domain" description="Glycosyl transferase family 1" evidence="13">
    <location>
        <begin position="289"/>
        <end position="466"/>
    </location>
</feature>
<evidence type="ECO:0000313" key="16">
    <source>
        <dbReference type="Proteomes" id="UP000290189"/>
    </source>
</evidence>
<dbReference type="CDD" id="cd03806">
    <property type="entry name" value="GT4_ALG11-like"/>
    <property type="match status" value="1"/>
</dbReference>
<dbReference type="GO" id="GO:0006487">
    <property type="term" value="P:protein N-linked glycosylation"/>
    <property type="evidence" value="ECO:0007669"/>
    <property type="project" value="TreeGrafter"/>
</dbReference>
<dbReference type="PANTHER" id="PTHR45919:SF1">
    <property type="entry name" value="GDP-MAN:MAN(3)GLCNAC(2)-PP-DOL ALPHA-1,2-MANNOSYLTRANSFERASE"/>
    <property type="match status" value="1"/>
</dbReference>
<dbReference type="UniPathway" id="UPA00378"/>
<feature type="domain" description="ALG11 mannosyltransferase N-terminal" evidence="14">
    <location>
        <begin position="59"/>
        <end position="266"/>
    </location>
</feature>
<name>A0A3P3Y0D4_PLABS</name>
<dbReference type="EC" id="2.4.1.131" evidence="3 12"/>
<evidence type="ECO:0000259" key="13">
    <source>
        <dbReference type="Pfam" id="PF00534"/>
    </source>
</evidence>
<dbReference type="GO" id="GO:0005789">
    <property type="term" value="C:endoplasmic reticulum membrane"/>
    <property type="evidence" value="ECO:0007669"/>
    <property type="project" value="UniProtKB-SubCell"/>
</dbReference>
<dbReference type="InterPro" id="IPR038013">
    <property type="entry name" value="ALG11"/>
</dbReference>
<evidence type="ECO:0000259" key="14">
    <source>
        <dbReference type="Pfam" id="PF15924"/>
    </source>
</evidence>
<dbReference type="InterPro" id="IPR031814">
    <property type="entry name" value="ALG11_N"/>
</dbReference>
<dbReference type="Pfam" id="PF15924">
    <property type="entry name" value="ALG11_N"/>
    <property type="match status" value="1"/>
</dbReference>
<keyword evidence="7 12" id="KW-0812">Transmembrane</keyword>
<evidence type="ECO:0000256" key="11">
    <source>
        <dbReference type="ARBA" id="ARBA00045065"/>
    </source>
</evidence>
<evidence type="ECO:0000256" key="7">
    <source>
        <dbReference type="ARBA" id="ARBA00022692"/>
    </source>
</evidence>
<comment type="pathway">
    <text evidence="2 12">Protein modification; protein glycosylation.</text>
</comment>
<evidence type="ECO:0000256" key="10">
    <source>
        <dbReference type="ARBA" id="ARBA00023136"/>
    </source>
</evidence>
<keyword evidence="9 12" id="KW-1133">Transmembrane helix</keyword>
<gene>
    <name evidence="15" type="ORF">PLBR_LOCUS820</name>
</gene>
<dbReference type="AlphaFoldDB" id="A0A3P3Y0D4"/>
<comment type="catalytic activity">
    <reaction evidence="11 12">
        <text>an alpha-D-Man-(1-&gt;3)-[alpha-D-Man-(1-&gt;6)]-beta-D-Man-(1-&gt;4)-beta-D-GlcNAc-(1-&gt;4)-alpha-D-GlcNAc-diphospho-di-trans,poly-cis-dolichol + 2 GDP-alpha-D-mannose = an alpha-D-Man-(1-&gt;2)-alpha-D-Man-(1-&gt;2)-alpha-D-Man-(1-&gt;3)-[alpha-D-Man-(1-&gt;6)]-beta-D-Man-(1-&gt;4)-beta-D-GlcNAc-(1-&gt;4)-alpha-D-GlcNAc-diphospho-di-trans,poly-cis-dolichol + 2 GDP + 2 H(+)</text>
        <dbReference type="Rhea" id="RHEA:29523"/>
        <dbReference type="Rhea" id="RHEA-COMP:19515"/>
        <dbReference type="Rhea" id="RHEA-COMP:19516"/>
        <dbReference type="ChEBI" id="CHEBI:15378"/>
        <dbReference type="ChEBI" id="CHEBI:57527"/>
        <dbReference type="ChEBI" id="CHEBI:58189"/>
        <dbReference type="ChEBI" id="CHEBI:132511"/>
        <dbReference type="ChEBI" id="CHEBI:132515"/>
        <dbReference type="EC" id="2.4.1.131"/>
    </reaction>
    <physiologicalReaction direction="left-to-right" evidence="11 12">
        <dbReference type="Rhea" id="RHEA:29524"/>
    </physiologicalReaction>
</comment>
<evidence type="ECO:0000313" key="15">
    <source>
        <dbReference type="EMBL" id="SPQ93605.1"/>
    </source>
</evidence>
<dbReference type="Pfam" id="PF00534">
    <property type="entry name" value="Glycos_transf_1"/>
    <property type="match status" value="1"/>
</dbReference>
<dbReference type="SUPFAM" id="SSF53756">
    <property type="entry name" value="UDP-Glycosyltransferase/glycogen phosphorylase"/>
    <property type="match status" value="1"/>
</dbReference>
<keyword evidence="8 12" id="KW-0256">Endoplasmic reticulum</keyword>
<sequence>MSNTHASVLHVCITAVMKGGVIFSGVGQRRMSILFLIAGALISAVIWLRWEAPRRPRHDVAFFHPFCAGAGGGERVLWHCIKALQAQYSSSISITIYCADDHTTTADRILAQAQRCFGLDPLSRITFVPVRGWKLIDPSIYPVLTLFLQSLGSVVLAFECLVRHRPGTFIDTTGFAFTYPLARHIFRCAVITYTHYPTISTDMLDAVRSRRAAYNNNARIAASSAGSAAKLTYYRAFAMLYGFVGRSADAIMVNSAWTRDHIAQIWGCPGRCTIVYPPCDTKALSALPLGKRRPWIVSVAQFRPEKNHEMQLDALHRVLRALPAHRQEIRLVLVGGVRNAADQQRVDLLLKKADDLGIRSSIDVHTNASFDTLVSLLAESFIGLHTMWNEHFGIGVVEYMAAGLVAVAHNSGGPRSDIIVPSSGPDAVGYLADDSSDAFADVLVDVLRRLLDGGDEQVGLRERGRRRAHTFSDEAFQRGFLRCVEPVLQTQ</sequence>
<proteinExistence type="inferred from homology"/>
<comment type="subcellular location">
    <subcellularLocation>
        <location evidence="1">Endoplasmic reticulum membrane</location>
        <topology evidence="1">Single-pass membrane protein</topology>
    </subcellularLocation>
</comment>
<evidence type="ECO:0000256" key="6">
    <source>
        <dbReference type="ARBA" id="ARBA00022679"/>
    </source>
</evidence>
<keyword evidence="6 12" id="KW-0808">Transferase</keyword>
<accession>A0A3P3Y0D4</accession>
<evidence type="ECO:0000256" key="8">
    <source>
        <dbReference type="ARBA" id="ARBA00022824"/>
    </source>
</evidence>
<evidence type="ECO:0000256" key="4">
    <source>
        <dbReference type="ARBA" id="ARBA00022018"/>
    </source>
</evidence>
<dbReference type="PANTHER" id="PTHR45919">
    <property type="entry name" value="GDP-MAN:MAN(3)GLCNAC(2)-PP-DOL ALPHA-1,2-MANNOSYLTRANSFERASE"/>
    <property type="match status" value="1"/>
</dbReference>
<evidence type="ECO:0000256" key="3">
    <source>
        <dbReference type="ARBA" id="ARBA00012645"/>
    </source>
</evidence>
<dbReference type="Gene3D" id="3.40.50.2000">
    <property type="entry name" value="Glycogen Phosphorylase B"/>
    <property type="match status" value="2"/>
</dbReference>
<dbReference type="Proteomes" id="UP000290189">
    <property type="component" value="Unassembled WGS sequence"/>
</dbReference>
<feature type="transmembrane region" description="Helical" evidence="12">
    <location>
        <begin position="6"/>
        <end position="26"/>
    </location>
</feature>
<dbReference type="GO" id="GO:0004377">
    <property type="term" value="F:GDP-Man:Man(3)GlcNAc(2)-PP-Dol alpha-1,2-mannosyltransferase activity"/>
    <property type="evidence" value="ECO:0007669"/>
    <property type="project" value="UniProtKB-UniRule"/>
</dbReference>
<evidence type="ECO:0000256" key="1">
    <source>
        <dbReference type="ARBA" id="ARBA00004389"/>
    </source>
</evidence>
<protein>
    <recommendedName>
        <fullName evidence="4 12">GDP-Man:Man(3)GlcNAc(2)-PP-Dol alpha-1,2-mannosyltransferase</fullName>
        <ecNumber evidence="3 12">2.4.1.131</ecNumber>
    </recommendedName>
</protein>